<dbReference type="KEGG" id="anr:Ana3638_12380"/>
<dbReference type="Proteomes" id="UP000464314">
    <property type="component" value="Chromosome"/>
</dbReference>
<dbReference type="EMBL" id="CP048000">
    <property type="protein sequence ID" value="QHQ61475.1"/>
    <property type="molecule type" value="Genomic_DNA"/>
</dbReference>
<evidence type="ECO:0000313" key="1">
    <source>
        <dbReference type="EMBL" id="QHQ61475.1"/>
    </source>
</evidence>
<sequence>MSDKVNGFDISKIDVSSLIKNIDYSASMPKFTQPAMPEIIPYGKLQLEEQQEFKKLFQAYQEESLRVLRAIEQNTANLYTLVDLISKNNEQQDELIAIIAEVLTIAKAKSKKEAESTYTKVMGRITQTVKDAETLAKVAGYATTVWQLAQPIIDKLPF</sequence>
<proteinExistence type="predicted"/>
<accession>A0A6P1TPB8</accession>
<organism evidence="1 2">
    <name type="scientific">Anaerocolumna sedimenticola</name>
    <dbReference type="NCBI Taxonomy" id="2696063"/>
    <lineage>
        <taxon>Bacteria</taxon>
        <taxon>Bacillati</taxon>
        <taxon>Bacillota</taxon>
        <taxon>Clostridia</taxon>
        <taxon>Lachnospirales</taxon>
        <taxon>Lachnospiraceae</taxon>
        <taxon>Anaerocolumna</taxon>
    </lineage>
</organism>
<gene>
    <name evidence="1" type="ORF">Ana3638_12380</name>
</gene>
<name>A0A6P1TPB8_9FIRM</name>
<evidence type="ECO:0000313" key="2">
    <source>
        <dbReference type="Proteomes" id="UP000464314"/>
    </source>
</evidence>
<dbReference type="AlphaFoldDB" id="A0A6P1TPB8"/>
<reference evidence="1 2" key="1">
    <citation type="submission" date="2020-01" db="EMBL/GenBank/DDBJ databases">
        <title>Genome analysis of Anaerocolumna sp. CBA3638.</title>
        <authorList>
            <person name="Kim J."/>
            <person name="Roh S.W."/>
        </authorList>
    </citation>
    <scope>NUCLEOTIDE SEQUENCE [LARGE SCALE GENOMIC DNA]</scope>
    <source>
        <strain evidence="1 2">CBA3638</strain>
    </source>
</reference>
<dbReference type="RefSeq" id="WP_161838300.1">
    <property type="nucleotide sequence ID" value="NZ_CP048000.1"/>
</dbReference>
<protein>
    <submittedName>
        <fullName evidence="1">Uncharacterized protein</fullName>
    </submittedName>
</protein>
<keyword evidence="2" id="KW-1185">Reference proteome</keyword>